<dbReference type="AlphaFoldDB" id="A0A8C9LIC9"/>
<keyword evidence="1" id="KW-0378">Hydrolase</keyword>
<dbReference type="Proteomes" id="UP000694416">
    <property type="component" value="Unplaced"/>
</dbReference>
<dbReference type="PANTHER" id="PTHR42776">
    <property type="entry name" value="SERINE PEPTIDASE S9 FAMILY MEMBER"/>
    <property type="match status" value="1"/>
</dbReference>
<dbReference type="Gene3D" id="3.40.50.1820">
    <property type="entry name" value="alpha/beta hydrolase"/>
    <property type="match status" value="1"/>
</dbReference>
<reference evidence="4" key="2">
    <citation type="submission" date="2025-09" db="UniProtKB">
        <authorList>
            <consortium name="Ensembl"/>
        </authorList>
    </citation>
    <scope>IDENTIFICATION</scope>
</reference>
<dbReference type="Ensembl" id="ENSPTET00000005014.1">
    <property type="protein sequence ID" value="ENSPTEP00000003195.1"/>
    <property type="gene ID" value="ENSPTEG00000003794.1"/>
</dbReference>
<feature type="region of interest" description="Disordered" evidence="2">
    <location>
        <begin position="256"/>
        <end position="287"/>
    </location>
</feature>
<evidence type="ECO:0000313" key="5">
    <source>
        <dbReference type="Proteomes" id="UP000694416"/>
    </source>
</evidence>
<dbReference type="GO" id="GO:0006508">
    <property type="term" value="P:proteolysis"/>
    <property type="evidence" value="ECO:0007669"/>
    <property type="project" value="InterPro"/>
</dbReference>
<sequence>MKHISAESEDIQIKKDTQHIIHKKEIDVLKRINNGVYTDTFGENFNCSFFYLYLYNLVDNTVKYVGIGDMTCVYYNPQFIDETSFICLAYKIVPYRLGLFAFNTRPNYLMLCKLHITETAATDKYNKKLNKLNNNHVKCTHIKLSNKDHQHVSSPIVIKGGKNIYIGMLVIFAKPEDMMQHISEYNLLLVTLADKNEIINKDSEKKKNKIKHKKIDENTVSDKQFDNVDMGDEIYQKSGSNFTDSDIEDVISEYNSEDYNSDKNDDKDGNINNNNNNNNNNNGDSANYTKMRTSVIIRKGEYTPFFRGLYTDEIKGYCYPYIFLNTIFYCNKIVIGVNMFTKKKYKVLIDDTYNETDTNTSIELLAVKNNNLIINIENMLINNVLVYCLFLESKIKGNYIYLTNLRTYNLDFTNYKQIKKEKYIIYSSLNDYSNKLFLVLSEMETSLFEDKHPYIRRKNPSFNLLYESEDLYLQDVKEKQLKLPNFNLFNKNKKRNLIIFLHGGPYSITRNEYKNIFIFLSACGFDILCINYIGSLTYSNTPNILNGAINTIEVDDVMNITRKYLQEFTDYEHTYLFGGSYGASLSCSIITKYNLFKSCCLFNGAYEFILSAYSSDVTDYFFNICLNKYNSYDHQLNSHDYAKICNLTPLNFVDNIDTPVLIICGKNDKRVTYHNSVALYNRLRSHNKKSKLFLFEQGTHTMDNMAIQETMLINLILWFYGYNQKQ</sequence>
<accession>A0A8C9LIC9</accession>
<dbReference type="SUPFAM" id="SSF53474">
    <property type="entry name" value="alpha/beta-Hydrolases"/>
    <property type="match status" value="1"/>
</dbReference>
<evidence type="ECO:0000256" key="1">
    <source>
        <dbReference type="ARBA" id="ARBA00022801"/>
    </source>
</evidence>
<dbReference type="GO" id="GO:0004252">
    <property type="term" value="F:serine-type endopeptidase activity"/>
    <property type="evidence" value="ECO:0007669"/>
    <property type="project" value="TreeGrafter"/>
</dbReference>
<organism evidence="4 5">
    <name type="scientific">Piliocolobus tephrosceles</name>
    <name type="common">Ugandan red Colobus</name>
    <dbReference type="NCBI Taxonomy" id="591936"/>
    <lineage>
        <taxon>Eukaryota</taxon>
        <taxon>Metazoa</taxon>
        <taxon>Chordata</taxon>
        <taxon>Craniata</taxon>
        <taxon>Vertebrata</taxon>
        <taxon>Euteleostomi</taxon>
        <taxon>Mammalia</taxon>
        <taxon>Eutheria</taxon>
        <taxon>Euarchontoglires</taxon>
        <taxon>Primates</taxon>
        <taxon>Haplorrhini</taxon>
        <taxon>Catarrhini</taxon>
        <taxon>Cercopithecidae</taxon>
        <taxon>Colobinae</taxon>
        <taxon>Piliocolobus</taxon>
    </lineage>
</organism>
<name>A0A8C9LIC9_9PRIM</name>
<protein>
    <submittedName>
        <fullName evidence="4">Protein dopey homolog PFC0245c-like</fullName>
    </submittedName>
</protein>
<proteinExistence type="predicted"/>
<feature type="domain" description="Peptidase S9 prolyl oligopeptidase catalytic" evidence="3">
    <location>
        <begin position="515"/>
        <end position="706"/>
    </location>
</feature>
<evidence type="ECO:0000256" key="2">
    <source>
        <dbReference type="SAM" id="MobiDB-lite"/>
    </source>
</evidence>
<dbReference type="InterPro" id="IPR001375">
    <property type="entry name" value="Peptidase_S9_cat"/>
</dbReference>
<evidence type="ECO:0000259" key="3">
    <source>
        <dbReference type="Pfam" id="PF00326"/>
    </source>
</evidence>
<dbReference type="Pfam" id="PF00326">
    <property type="entry name" value="Peptidase_S9"/>
    <property type="match status" value="1"/>
</dbReference>
<feature type="compositionally biased region" description="Low complexity" evidence="2">
    <location>
        <begin position="270"/>
        <end position="284"/>
    </location>
</feature>
<evidence type="ECO:0000313" key="4">
    <source>
        <dbReference type="Ensembl" id="ENSPTEP00000003195.1"/>
    </source>
</evidence>
<dbReference type="PANTHER" id="PTHR42776:SF4">
    <property type="entry name" value="ACYLAMINO-ACID-RELEASING ENZYME"/>
    <property type="match status" value="1"/>
</dbReference>
<dbReference type="InterPro" id="IPR029058">
    <property type="entry name" value="AB_hydrolase_fold"/>
</dbReference>
<feature type="compositionally biased region" description="Basic and acidic residues" evidence="2">
    <location>
        <begin position="260"/>
        <end position="269"/>
    </location>
</feature>
<keyword evidence="5" id="KW-1185">Reference proteome</keyword>
<reference evidence="4" key="1">
    <citation type="submission" date="2025-08" db="UniProtKB">
        <authorList>
            <consortium name="Ensembl"/>
        </authorList>
    </citation>
    <scope>IDENTIFICATION</scope>
</reference>